<name>A0A6G1HL96_9PEZI</name>
<dbReference type="GO" id="GO:0031505">
    <property type="term" value="P:fungal-type cell wall organization"/>
    <property type="evidence" value="ECO:0007669"/>
    <property type="project" value="InterPro"/>
</dbReference>
<keyword evidence="3" id="KW-1185">Reference proteome</keyword>
<proteinExistence type="predicted"/>
<reference evidence="2" key="1">
    <citation type="journal article" date="2020" name="Stud. Mycol.">
        <title>101 Dothideomycetes genomes: a test case for predicting lifestyles and emergence of pathogens.</title>
        <authorList>
            <person name="Haridas S."/>
            <person name="Albert R."/>
            <person name="Binder M."/>
            <person name="Bloem J."/>
            <person name="Labutti K."/>
            <person name="Salamov A."/>
            <person name="Andreopoulos B."/>
            <person name="Baker S."/>
            <person name="Barry K."/>
            <person name="Bills G."/>
            <person name="Bluhm B."/>
            <person name="Cannon C."/>
            <person name="Castanera R."/>
            <person name="Culley D."/>
            <person name="Daum C."/>
            <person name="Ezra D."/>
            <person name="Gonzalez J."/>
            <person name="Henrissat B."/>
            <person name="Kuo A."/>
            <person name="Liang C."/>
            <person name="Lipzen A."/>
            <person name="Lutzoni F."/>
            <person name="Magnuson J."/>
            <person name="Mondo S."/>
            <person name="Nolan M."/>
            <person name="Ohm R."/>
            <person name="Pangilinan J."/>
            <person name="Park H.-J."/>
            <person name="Ramirez L."/>
            <person name="Alfaro M."/>
            <person name="Sun H."/>
            <person name="Tritt A."/>
            <person name="Yoshinaga Y."/>
            <person name="Zwiers L.-H."/>
            <person name="Turgeon B."/>
            <person name="Goodwin S."/>
            <person name="Spatafora J."/>
            <person name="Crous P."/>
            <person name="Grigoriev I."/>
        </authorList>
    </citation>
    <scope>NUCLEOTIDE SEQUENCE</scope>
    <source>
        <strain evidence="2">CBS 262.69</strain>
    </source>
</reference>
<dbReference type="OrthoDB" id="5406216at2759"/>
<dbReference type="EMBL" id="ML996705">
    <property type="protein sequence ID" value="KAF2396838.1"/>
    <property type="molecule type" value="Genomic_DNA"/>
</dbReference>
<sequence length="194" mass="20158">MFSHTATMVALLTIPIILAVLLLIPIILTVRVFSSRTHALSLPTPPSFHTATTAPFHPAINASFHPASNTSFHPASPAPFHSANPSLLHANVLPAIGELKRRQAPAIPTALPSPTAPLQVPPVTTQWLETTIGAITTWVPITYTQTFGGVVDQWEGPAPGSIGMGTITGQVGVVKTVTSANGAGKVVLGMAVAF</sequence>
<evidence type="ECO:0000313" key="3">
    <source>
        <dbReference type="Proteomes" id="UP000799640"/>
    </source>
</evidence>
<protein>
    <submittedName>
        <fullName evidence="2">Uncharacterized protein</fullName>
    </submittedName>
</protein>
<dbReference type="InterPro" id="IPR031452">
    <property type="entry name" value="Kre1"/>
</dbReference>
<dbReference type="Proteomes" id="UP000799640">
    <property type="component" value="Unassembled WGS sequence"/>
</dbReference>
<keyword evidence="1" id="KW-1133">Transmembrane helix</keyword>
<dbReference type="Pfam" id="PF17056">
    <property type="entry name" value="KRE1"/>
    <property type="match status" value="1"/>
</dbReference>
<evidence type="ECO:0000313" key="2">
    <source>
        <dbReference type="EMBL" id="KAF2396838.1"/>
    </source>
</evidence>
<organism evidence="2 3">
    <name type="scientific">Trichodelitschia bisporula</name>
    <dbReference type="NCBI Taxonomy" id="703511"/>
    <lineage>
        <taxon>Eukaryota</taxon>
        <taxon>Fungi</taxon>
        <taxon>Dikarya</taxon>
        <taxon>Ascomycota</taxon>
        <taxon>Pezizomycotina</taxon>
        <taxon>Dothideomycetes</taxon>
        <taxon>Dothideomycetes incertae sedis</taxon>
        <taxon>Phaeotrichales</taxon>
        <taxon>Phaeotrichaceae</taxon>
        <taxon>Trichodelitschia</taxon>
    </lineage>
</organism>
<dbReference type="AlphaFoldDB" id="A0A6G1HL96"/>
<keyword evidence="1" id="KW-0472">Membrane</keyword>
<evidence type="ECO:0000256" key="1">
    <source>
        <dbReference type="SAM" id="Phobius"/>
    </source>
</evidence>
<accession>A0A6G1HL96</accession>
<gene>
    <name evidence="2" type="ORF">EJ06DRAFT_567446</name>
</gene>
<feature type="transmembrane region" description="Helical" evidence="1">
    <location>
        <begin position="6"/>
        <end position="28"/>
    </location>
</feature>
<keyword evidence="1" id="KW-0812">Transmembrane</keyword>